<keyword evidence="6" id="KW-0539">Nucleus</keyword>
<dbReference type="Pfam" id="PF00498">
    <property type="entry name" value="FHA"/>
    <property type="match status" value="1"/>
</dbReference>
<evidence type="ECO:0000256" key="4">
    <source>
        <dbReference type="ARBA" id="ARBA00022763"/>
    </source>
</evidence>
<dbReference type="CDD" id="cd22667">
    <property type="entry name" value="FHA_NBN"/>
    <property type="match status" value="1"/>
</dbReference>
<evidence type="ECO:0000256" key="2">
    <source>
        <dbReference type="ARBA" id="ARBA00004286"/>
    </source>
</evidence>
<dbReference type="InterPro" id="IPR000253">
    <property type="entry name" value="FHA_dom"/>
</dbReference>
<dbReference type="PROSITE" id="PS50006">
    <property type="entry name" value="FHA_DOMAIN"/>
    <property type="match status" value="1"/>
</dbReference>
<name>A0A7I8K261_SPIIN</name>
<dbReference type="AlphaFoldDB" id="A0A7I8K261"/>
<dbReference type="SMART" id="SM00240">
    <property type="entry name" value="FHA"/>
    <property type="match status" value="1"/>
</dbReference>
<comment type="subcellular location">
    <subcellularLocation>
        <location evidence="2">Chromosome</location>
    </subcellularLocation>
    <subcellularLocation>
        <location evidence="1">Nucleus</location>
    </subcellularLocation>
</comment>
<keyword evidence="7" id="KW-0131">Cell cycle</keyword>
<dbReference type="GO" id="GO:0000724">
    <property type="term" value="P:double-strand break repair via homologous recombination"/>
    <property type="evidence" value="ECO:0007669"/>
    <property type="project" value="TreeGrafter"/>
</dbReference>
<dbReference type="SUPFAM" id="SSF49879">
    <property type="entry name" value="SMAD/FHA domain"/>
    <property type="match status" value="1"/>
</dbReference>
<evidence type="ECO:0000256" key="7">
    <source>
        <dbReference type="ARBA" id="ARBA00023306"/>
    </source>
</evidence>
<keyword evidence="5" id="KW-0234">DNA repair</keyword>
<dbReference type="GO" id="GO:0030870">
    <property type="term" value="C:Mre11 complex"/>
    <property type="evidence" value="ECO:0007669"/>
    <property type="project" value="InterPro"/>
</dbReference>
<evidence type="ECO:0000313" key="11">
    <source>
        <dbReference type="Proteomes" id="UP000663760"/>
    </source>
</evidence>
<dbReference type="PANTHER" id="PTHR12162:SF0">
    <property type="entry name" value="NIBRIN"/>
    <property type="match status" value="1"/>
</dbReference>
<dbReference type="FunFam" id="2.60.200.20:FF:000017">
    <property type="entry name" value="Nibrin"/>
    <property type="match status" value="1"/>
</dbReference>
<keyword evidence="4" id="KW-0227">DNA damage</keyword>
<feature type="domain" description="FHA" evidence="9">
    <location>
        <begin position="25"/>
        <end position="84"/>
    </location>
</feature>
<evidence type="ECO:0000313" key="10">
    <source>
        <dbReference type="EMBL" id="CAA7391087.1"/>
    </source>
</evidence>
<evidence type="ECO:0000256" key="5">
    <source>
        <dbReference type="ARBA" id="ARBA00023204"/>
    </source>
</evidence>
<dbReference type="OrthoDB" id="552194at2759"/>
<organism evidence="10 11">
    <name type="scientific">Spirodela intermedia</name>
    <name type="common">Intermediate duckweed</name>
    <dbReference type="NCBI Taxonomy" id="51605"/>
    <lineage>
        <taxon>Eukaryota</taxon>
        <taxon>Viridiplantae</taxon>
        <taxon>Streptophyta</taxon>
        <taxon>Embryophyta</taxon>
        <taxon>Tracheophyta</taxon>
        <taxon>Spermatophyta</taxon>
        <taxon>Magnoliopsida</taxon>
        <taxon>Liliopsida</taxon>
        <taxon>Araceae</taxon>
        <taxon>Lemnoideae</taxon>
        <taxon>Spirodela</taxon>
    </lineage>
</organism>
<dbReference type="GO" id="GO:0003684">
    <property type="term" value="F:damaged DNA binding"/>
    <property type="evidence" value="ECO:0007669"/>
    <property type="project" value="TreeGrafter"/>
</dbReference>
<dbReference type="Gene3D" id="2.60.200.20">
    <property type="match status" value="1"/>
</dbReference>
<keyword evidence="11" id="KW-1185">Reference proteome</keyword>
<evidence type="ECO:0000259" key="9">
    <source>
        <dbReference type="PROSITE" id="PS50006"/>
    </source>
</evidence>
<keyword evidence="3" id="KW-0158">Chromosome</keyword>
<dbReference type="InterPro" id="IPR040227">
    <property type="entry name" value="Nibrin-rel"/>
</dbReference>
<evidence type="ECO:0000256" key="1">
    <source>
        <dbReference type="ARBA" id="ARBA00004123"/>
    </source>
</evidence>
<reference evidence="10" key="1">
    <citation type="submission" date="2020-02" db="EMBL/GenBank/DDBJ databases">
        <authorList>
            <person name="Scholz U."/>
            <person name="Mascher M."/>
            <person name="Fiebig A."/>
        </authorList>
    </citation>
    <scope>NUCLEOTIDE SEQUENCE</scope>
</reference>
<dbReference type="EMBL" id="LR746265">
    <property type="protein sequence ID" value="CAA7391087.1"/>
    <property type="molecule type" value="Genomic_DNA"/>
</dbReference>
<protein>
    <recommendedName>
        <fullName evidence="9">FHA domain-containing protein</fullName>
    </recommendedName>
</protein>
<dbReference type="GO" id="GO:0005694">
    <property type="term" value="C:chromosome"/>
    <property type="evidence" value="ECO:0007669"/>
    <property type="project" value="UniProtKB-SubCell"/>
</dbReference>
<proteinExistence type="inferred from homology"/>
<evidence type="ECO:0000256" key="8">
    <source>
        <dbReference type="ARBA" id="ARBA00044757"/>
    </source>
</evidence>
<gene>
    <name evidence="10" type="ORF">SI8410_02002459</name>
</gene>
<sequence>MVWGLFPLESLPGAQEYYIFSKGAYKVGRKDCDVIIQTDRAVSRVHAEIIIDAMHPRDSSRNRSSTDRPYARIRDHSKFGTFINKESGSQPVNTFPNKEALLKDGDLLSFGTGNATFRFCLIPFIAFVDPRSLEANPSFEEAASSIGSILTHHYSPQCTHVIVEESTPVMADLIGAIVERKPVIRGTWLMNLGEKNIRTELPSFANHLPSLMLDGKPVKVVEPAARENCLQRYAFVLAQSHPYKFGSKLPLLIQLVGGNVHHVREFSSSIKDPADGGNKQMVLVIPEGSANELGFLNHFTSLPRITEAKLVAAILSGNLEPSAFEEHSFSVPSSHSTDETIVAESDLENDTATSDHVSAATKVENANKREDGGMQGWQRDTSVRAEFTSTKVGDSRIINLSKDDEPEPGNYEKSDVIYSQSLIVRDVVAPDYVGCAPEQKVINFKCFRKRETVSGNTFRNLIPFSNEPYHELDYDNKDIAQYVREEKIQKQREAIAEDLFNTEKARKRGAASSLHSFLARR</sequence>
<dbReference type="Proteomes" id="UP000663760">
    <property type="component" value="Chromosome 2"/>
</dbReference>
<dbReference type="GO" id="GO:0007095">
    <property type="term" value="P:mitotic G2 DNA damage checkpoint signaling"/>
    <property type="evidence" value="ECO:0007669"/>
    <property type="project" value="InterPro"/>
</dbReference>
<dbReference type="PANTHER" id="PTHR12162">
    <property type="entry name" value="NIBRIN-RELATED"/>
    <property type="match status" value="1"/>
</dbReference>
<comment type="similarity">
    <text evidence="8">Belongs to the Nibrin family.</text>
</comment>
<dbReference type="InterPro" id="IPR008984">
    <property type="entry name" value="SMAD_FHA_dom_sf"/>
</dbReference>
<evidence type="ECO:0000256" key="3">
    <source>
        <dbReference type="ARBA" id="ARBA00022454"/>
    </source>
</evidence>
<accession>A0A7I8K261</accession>
<evidence type="ECO:0000256" key="6">
    <source>
        <dbReference type="ARBA" id="ARBA00023242"/>
    </source>
</evidence>